<dbReference type="PANTHER" id="PTHR43711">
    <property type="entry name" value="TWO-COMPONENT HISTIDINE KINASE"/>
    <property type="match status" value="1"/>
</dbReference>
<keyword evidence="3" id="KW-0597">Phosphoprotein</keyword>
<comment type="caution">
    <text evidence="8">The sequence shown here is derived from an EMBL/GenBank/DDBJ whole genome shotgun (WGS) entry which is preliminary data.</text>
</comment>
<proteinExistence type="predicted"/>
<dbReference type="InterPro" id="IPR005467">
    <property type="entry name" value="His_kinase_dom"/>
</dbReference>
<dbReference type="SMART" id="SM00387">
    <property type="entry name" value="HATPase_c"/>
    <property type="match status" value="1"/>
</dbReference>
<accession>A0A645G7S7</accession>
<dbReference type="Pfam" id="PF00512">
    <property type="entry name" value="HisKA"/>
    <property type="match status" value="1"/>
</dbReference>
<keyword evidence="6" id="KW-0902">Two-component regulatory system</keyword>
<dbReference type="SUPFAM" id="SSF55874">
    <property type="entry name" value="ATPase domain of HSP90 chaperone/DNA topoisomerase II/histidine kinase"/>
    <property type="match status" value="1"/>
</dbReference>
<sequence length="257" mass="28848">MQQNDEIGELGKALDILGERLELASQESAKLDQLRKDFIANISHELRTPVTVIRGSLEAICDKVVDTPEQIEEYHRQMLSESIFLQRLINDLLDLSRLQNHNFQIEKTPLNLCDVVQDVVRSSQHIGKRKAINVEIKSDVDIYSFNGDYGRLRQMLMIFLDNAIKFSPLGSTVEVLLNGNVLKVVDHGCGIPAKDLPHVFERFYKTRVETNKSGTGLGLAIAKEIAERHDIKVSMTSEPDVATVVIMTLPVTDKTIA</sequence>
<name>A0A645G7S7_9ZZZZ</name>
<dbReference type="AlphaFoldDB" id="A0A645G7S7"/>
<dbReference type="PROSITE" id="PS50109">
    <property type="entry name" value="HIS_KIN"/>
    <property type="match status" value="1"/>
</dbReference>
<dbReference type="FunFam" id="1.10.287.130:FF:000001">
    <property type="entry name" value="Two-component sensor histidine kinase"/>
    <property type="match status" value="1"/>
</dbReference>
<evidence type="ECO:0000259" key="7">
    <source>
        <dbReference type="PROSITE" id="PS50109"/>
    </source>
</evidence>
<dbReference type="Pfam" id="PF02518">
    <property type="entry name" value="HATPase_c"/>
    <property type="match status" value="1"/>
</dbReference>
<dbReference type="EC" id="2.7.13.3" evidence="2"/>
<reference evidence="8" key="1">
    <citation type="submission" date="2019-08" db="EMBL/GenBank/DDBJ databases">
        <authorList>
            <person name="Kucharzyk K."/>
            <person name="Murdoch R.W."/>
            <person name="Higgins S."/>
            <person name="Loffler F."/>
        </authorList>
    </citation>
    <scope>NUCLEOTIDE SEQUENCE</scope>
</reference>
<evidence type="ECO:0000256" key="4">
    <source>
        <dbReference type="ARBA" id="ARBA00022679"/>
    </source>
</evidence>
<dbReference type="GO" id="GO:0000155">
    <property type="term" value="F:phosphorelay sensor kinase activity"/>
    <property type="evidence" value="ECO:0007669"/>
    <property type="project" value="InterPro"/>
</dbReference>
<keyword evidence="5" id="KW-0418">Kinase</keyword>
<dbReference type="SUPFAM" id="SSF47384">
    <property type="entry name" value="Homodimeric domain of signal transducing histidine kinase"/>
    <property type="match status" value="1"/>
</dbReference>
<dbReference type="InterPro" id="IPR036890">
    <property type="entry name" value="HATPase_C_sf"/>
</dbReference>
<dbReference type="SMART" id="SM00388">
    <property type="entry name" value="HisKA"/>
    <property type="match status" value="1"/>
</dbReference>
<evidence type="ECO:0000256" key="1">
    <source>
        <dbReference type="ARBA" id="ARBA00000085"/>
    </source>
</evidence>
<dbReference type="PANTHER" id="PTHR43711:SF1">
    <property type="entry name" value="HISTIDINE KINASE 1"/>
    <property type="match status" value="1"/>
</dbReference>
<dbReference type="InterPro" id="IPR050736">
    <property type="entry name" value="Sensor_HK_Regulatory"/>
</dbReference>
<dbReference type="CDD" id="cd00082">
    <property type="entry name" value="HisKA"/>
    <property type="match status" value="1"/>
</dbReference>
<protein>
    <recommendedName>
        <fullName evidence="2">histidine kinase</fullName>
        <ecNumber evidence="2">2.7.13.3</ecNumber>
    </recommendedName>
</protein>
<organism evidence="8">
    <name type="scientific">bioreactor metagenome</name>
    <dbReference type="NCBI Taxonomy" id="1076179"/>
    <lineage>
        <taxon>unclassified sequences</taxon>
        <taxon>metagenomes</taxon>
        <taxon>ecological metagenomes</taxon>
    </lineage>
</organism>
<dbReference type="Gene3D" id="3.30.565.10">
    <property type="entry name" value="Histidine kinase-like ATPase, C-terminal domain"/>
    <property type="match status" value="1"/>
</dbReference>
<dbReference type="InterPro" id="IPR004358">
    <property type="entry name" value="Sig_transdc_His_kin-like_C"/>
</dbReference>
<evidence type="ECO:0000256" key="6">
    <source>
        <dbReference type="ARBA" id="ARBA00023012"/>
    </source>
</evidence>
<comment type="catalytic activity">
    <reaction evidence="1">
        <text>ATP + protein L-histidine = ADP + protein N-phospho-L-histidine.</text>
        <dbReference type="EC" id="2.7.13.3"/>
    </reaction>
</comment>
<evidence type="ECO:0000313" key="8">
    <source>
        <dbReference type="EMBL" id="MPN19983.1"/>
    </source>
</evidence>
<dbReference type="Gene3D" id="1.10.287.130">
    <property type="match status" value="1"/>
</dbReference>
<gene>
    <name evidence="8" type="primary">phoR_44</name>
    <name evidence="8" type="ORF">SDC9_167358</name>
</gene>
<evidence type="ECO:0000256" key="5">
    <source>
        <dbReference type="ARBA" id="ARBA00022777"/>
    </source>
</evidence>
<evidence type="ECO:0000256" key="3">
    <source>
        <dbReference type="ARBA" id="ARBA00022553"/>
    </source>
</evidence>
<dbReference type="InterPro" id="IPR003594">
    <property type="entry name" value="HATPase_dom"/>
</dbReference>
<dbReference type="PRINTS" id="PR00344">
    <property type="entry name" value="BCTRLSENSOR"/>
</dbReference>
<feature type="domain" description="Histidine kinase" evidence="7">
    <location>
        <begin position="41"/>
        <end position="253"/>
    </location>
</feature>
<dbReference type="InterPro" id="IPR036097">
    <property type="entry name" value="HisK_dim/P_sf"/>
</dbReference>
<evidence type="ECO:0000256" key="2">
    <source>
        <dbReference type="ARBA" id="ARBA00012438"/>
    </source>
</evidence>
<dbReference type="InterPro" id="IPR003661">
    <property type="entry name" value="HisK_dim/P_dom"/>
</dbReference>
<dbReference type="CDD" id="cd00075">
    <property type="entry name" value="HATPase"/>
    <property type="match status" value="1"/>
</dbReference>
<keyword evidence="4 8" id="KW-0808">Transferase</keyword>
<dbReference type="EMBL" id="VSSQ01067625">
    <property type="protein sequence ID" value="MPN19983.1"/>
    <property type="molecule type" value="Genomic_DNA"/>
</dbReference>